<reference evidence="15 16" key="1">
    <citation type="submission" date="2017-07" db="EMBL/GenBank/DDBJ databases">
        <title>Genome Sequence of Sulfitobacter pseudonitzschiae Strain SMR1 Isolated from a culture of the Diatom Skeletonema marinoi.</title>
        <authorList>
            <person name="Topel M."/>
            <person name="Pinder M.I.M."/>
            <person name="Johansson O.N."/>
            <person name="Kourtchenko O."/>
            <person name="Godhe A."/>
            <person name="Clarke A.K."/>
        </authorList>
    </citation>
    <scope>NUCLEOTIDE SEQUENCE [LARGE SCALE GENOMIC DNA]</scope>
    <source>
        <strain evidence="15 16">SMR1</strain>
        <plasmid evidence="15 16">pSMR1-3</plasmid>
    </source>
</reference>
<keyword evidence="8 13" id="KW-1133">Transmembrane helix</keyword>
<dbReference type="KEGG" id="spse:SULPSESMR1_04283"/>
<dbReference type="Gene3D" id="1.10.3720.10">
    <property type="entry name" value="MetI-like"/>
    <property type="match status" value="1"/>
</dbReference>
<dbReference type="GO" id="GO:0006865">
    <property type="term" value="P:amino acid transport"/>
    <property type="evidence" value="ECO:0007669"/>
    <property type="project" value="UniProtKB-KW"/>
</dbReference>
<geneLocation type="plasmid" evidence="15 16">
    <name>pSMR1-3</name>
</geneLocation>
<dbReference type="PANTHER" id="PTHR30614">
    <property type="entry name" value="MEMBRANE COMPONENT OF AMINO ACID ABC TRANSPORTER"/>
    <property type="match status" value="1"/>
</dbReference>
<keyword evidence="4 13" id="KW-0813">Transport</keyword>
<dbReference type="SUPFAM" id="SSF161098">
    <property type="entry name" value="MetI-like"/>
    <property type="match status" value="1"/>
</dbReference>
<evidence type="ECO:0000256" key="9">
    <source>
        <dbReference type="ARBA" id="ARBA00023136"/>
    </source>
</evidence>
<evidence type="ECO:0000256" key="2">
    <source>
        <dbReference type="ARBA" id="ARBA00004429"/>
    </source>
</evidence>
<dbReference type="Pfam" id="PF00528">
    <property type="entry name" value="BPD_transp_1"/>
    <property type="match status" value="1"/>
</dbReference>
<evidence type="ECO:0000256" key="5">
    <source>
        <dbReference type="ARBA" id="ARBA00022475"/>
    </source>
</evidence>
<keyword evidence="15" id="KW-0614">Plasmid</keyword>
<accession>A0A221K7Q6</accession>
<dbReference type="CDD" id="cd06261">
    <property type="entry name" value="TM_PBP2"/>
    <property type="match status" value="1"/>
</dbReference>
<dbReference type="AlphaFoldDB" id="A0A221K7Q6"/>
<evidence type="ECO:0000256" key="6">
    <source>
        <dbReference type="ARBA" id="ARBA00022692"/>
    </source>
</evidence>
<evidence type="ECO:0000313" key="16">
    <source>
        <dbReference type="Proteomes" id="UP000199754"/>
    </source>
</evidence>
<evidence type="ECO:0000256" key="12">
    <source>
        <dbReference type="ARBA" id="ARBA00073645"/>
    </source>
</evidence>
<dbReference type="NCBIfam" id="TIGR01726">
    <property type="entry name" value="HEQRo_perm_3TM"/>
    <property type="match status" value="1"/>
</dbReference>
<gene>
    <name evidence="15" type="primary">artQ</name>
    <name evidence="15" type="ORF">SULPSESMR1_04283</name>
</gene>
<name>A0A221K7Q6_9RHOB</name>
<evidence type="ECO:0000259" key="14">
    <source>
        <dbReference type="PROSITE" id="PS50928"/>
    </source>
</evidence>
<evidence type="ECO:0000256" key="10">
    <source>
        <dbReference type="ARBA" id="ARBA00060298"/>
    </source>
</evidence>
<evidence type="ECO:0000313" key="15">
    <source>
        <dbReference type="EMBL" id="ASM75009.1"/>
    </source>
</evidence>
<comment type="function">
    <text evidence="1">Part of the binding-protein-dependent transport system for glutamine; probably responsible for the translocation of the substrate across the membrane.</text>
</comment>
<evidence type="ECO:0000256" key="4">
    <source>
        <dbReference type="ARBA" id="ARBA00022448"/>
    </source>
</evidence>
<dbReference type="OrthoDB" id="9814550at2"/>
<keyword evidence="9 13" id="KW-0472">Membrane</keyword>
<dbReference type="Proteomes" id="UP000199754">
    <property type="component" value="Plasmid pSMR1-3"/>
</dbReference>
<dbReference type="InterPro" id="IPR043429">
    <property type="entry name" value="ArtM/GltK/GlnP/TcyL/YhdX-like"/>
</dbReference>
<evidence type="ECO:0000256" key="13">
    <source>
        <dbReference type="RuleBase" id="RU363032"/>
    </source>
</evidence>
<feature type="transmembrane region" description="Helical" evidence="13">
    <location>
        <begin position="20"/>
        <end position="43"/>
    </location>
</feature>
<comment type="function">
    <text evidence="10">Part of the ABC transporter complex GltIJKL involved in glutamate and aspartate uptake. Probably responsible for the translocation of the substrate across the membrane.</text>
</comment>
<keyword evidence="5" id="KW-1003">Cell membrane</keyword>
<comment type="similarity">
    <text evidence="3">Belongs to the binding-protein-dependent transport system permease family. HisMQ subfamily.</text>
</comment>
<evidence type="ECO:0000256" key="8">
    <source>
        <dbReference type="ARBA" id="ARBA00022989"/>
    </source>
</evidence>
<keyword evidence="16" id="KW-1185">Reference proteome</keyword>
<proteinExistence type="inferred from homology"/>
<dbReference type="InterPro" id="IPR035906">
    <property type="entry name" value="MetI-like_sf"/>
</dbReference>
<evidence type="ECO:0000256" key="1">
    <source>
        <dbReference type="ARBA" id="ARBA00003159"/>
    </source>
</evidence>
<dbReference type="RefSeq" id="WP_089423031.1">
    <property type="nucleotide sequence ID" value="NZ_CP022418.1"/>
</dbReference>
<keyword evidence="6 13" id="KW-0812">Transmembrane</keyword>
<organism evidence="15 16">
    <name type="scientific">Pseudosulfitobacter pseudonitzschiae</name>
    <dbReference type="NCBI Taxonomy" id="1402135"/>
    <lineage>
        <taxon>Bacteria</taxon>
        <taxon>Pseudomonadati</taxon>
        <taxon>Pseudomonadota</taxon>
        <taxon>Alphaproteobacteria</taxon>
        <taxon>Rhodobacterales</taxon>
        <taxon>Roseobacteraceae</taxon>
        <taxon>Pseudosulfitobacter</taxon>
    </lineage>
</organism>
<feature type="transmembrane region" description="Helical" evidence="13">
    <location>
        <begin position="192"/>
        <end position="214"/>
    </location>
</feature>
<dbReference type="InterPro" id="IPR000515">
    <property type="entry name" value="MetI-like"/>
</dbReference>
<dbReference type="PANTHER" id="PTHR30614:SF20">
    <property type="entry name" value="GLUTAMINE TRANSPORT SYSTEM PERMEASE PROTEIN GLNP"/>
    <property type="match status" value="1"/>
</dbReference>
<dbReference type="GO" id="GO:0022857">
    <property type="term" value="F:transmembrane transporter activity"/>
    <property type="evidence" value="ECO:0007669"/>
    <property type="project" value="InterPro"/>
</dbReference>
<dbReference type="EMBL" id="CP022418">
    <property type="protein sequence ID" value="ASM75009.1"/>
    <property type="molecule type" value="Genomic_DNA"/>
</dbReference>
<evidence type="ECO:0000256" key="3">
    <source>
        <dbReference type="ARBA" id="ARBA00010072"/>
    </source>
</evidence>
<dbReference type="PROSITE" id="PS50928">
    <property type="entry name" value="ABC_TM1"/>
    <property type="match status" value="1"/>
</dbReference>
<evidence type="ECO:0000256" key="7">
    <source>
        <dbReference type="ARBA" id="ARBA00022970"/>
    </source>
</evidence>
<comment type="subcellular location">
    <subcellularLocation>
        <location evidence="2">Cell inner membrane</location>
        <topology evidence="2">Multi-pass membrane protein</topology>
    </subcellularLocation>
    <subcellularLocation>
        <location evidence="13">Cell membrane</location>
        <topology evidence="13">Multi-pass membrane protein</topology>
    </subcellularLocation>
</comment>
<feature type="domain" description="ABC transmembrane type-1" evidence="14">
    <location>
        <begin position="22"/>
        <end position="211"/>
    </location>
</feature>
<dbReference type="InterPro" id="IPR010065">
    <property type="entry name" value="AA_ABC_transptr_permease_3TM"/>
</dbReference>
<dbReference type="FunFam" id="1.10.3720.10:FF:000006">
    <property type="entry name" value="Glutamate/aspartate ABC transporter, permease protein GltK"/>
    <property type="match status" value="1"/>
</dbReference>
<keyword evidence="7" id="KW-0029">Amino-acid transport</keyword>
<sequence length="226" mass="25742">MNDFEWNFMLVLQYWPNFLRGILVTLELSAIVITAALVGGIFLGIARYSRNRWFNWPATAFIELFRNTPIFVQVVWFYYAFPVLIGIQMDGFTAALLGICLNMIAYTAEIYRGGIQSIHKGQWEAAKAIGIPYRQTMQRIILPQAIQRMIPAFANRMIEGAKATSLASAVAVGELLYQGEQLANTIYRPLEVYTIVAILYFLVIYPLALLSYGLEKRLLKDEEIKI</sequence>
<evidence type="ECO:0000256" key="11">
    <source>
        <dbReference type="ARBA" id="ARBA00062718"/>
    </source>
</evidence>
<comment type="subunit">
    <text evidence="11">The complex is composed of two ATP-binding proteins (GltL), two transmembrane proteins (GltJ and GltK) and a solute-binding protein (GltI).</text>
</comment>
<dbReference type="GO" id="GO:0043190">
    <property type="term" value="C:ATP-binding cassette (ABC) transporter complex"/>
    <property type="evidence" value="ECO:0007669"/>
    <property type="project" value="InterPro"/>
</dbReference>
<protein>
    <recommendedName>
        <fullName evidence="12">Glutamate/aspartate import permease protein GltK</fullName>
    </recommendedName>
</protein>